<evidence type="ECO:0000256" key="15">
    <source>
        <dbReference type="PIRSR" id="PIRSR601834-1"/>
    </source>
</evidence>
<dbReference type="OrthoDB" id="432685at2759"/>
<dbReference type="Gene3D" id="3.10.120.10">
    <property type="entry name" value="Cytochrome b5-like heme/steroid binding domain"/>
    <property type="match status" value="1"/>
</dbReference>
<keyword evidence="14" id="KW-0472">Membrane</keyword>
<keyword evidence="8" id="KW-0496">Mitochondrion</keyword>
<dbReference type="SUPFAM" id="SSF63380">
    <property type="entry name" value="Riboflavin synthase domain-like"/>
    <property type="match status" value="1"/>
</dbReference>
<dbReference type="PANTHER" id="PTHR19370:SF178">
    <property type="entry name" value="CYTOCHROME-B5 REDUCTASE"/>
    <property type="match status" value="1"/>
</dbReference>
<protein>
    <submittedName>
        <fullName evidence="19">Cytochrome-b5 reductase</fullName>
    </submittedName>
</protein>
<evidence type="ECO:0000259" key="17">
    <source>
        <dbReference type="PROSITE" id="PS50255"/>
    </source>
</evidence>
<feature type="domain" description="FAD-binding FR-type" evidence="18">
    <location>
        <begin position="213"/>
        <end position="317"/>
    </location>
</feature>
<dbReference type="InterPro" id="IPR036400">
    <property type="entry name" value="Cyt_B5-like_heme/steroid_sf"/>
</dbReference>
<keyword evidence="9 15" id="KW-0274">FAD</keyword>
<dbReference type="FunFam" id="3.10.120.10:FF:000002">
    <property type="entry name" value="Cytochrome b5 type B"/>
    <property type="match status" value="1"/>
</dbReference>
<comment type="similarity">
    <text evidence="3">Belongs to the flavoprotein pyridine nucleotide cytochrome reductase family.</text>
</comment>
<proteinExistence type="inferred from homology"/>
<reference evidence="19 20" key="1">
    <citation type="submission" date="2020-01" db="EMBL/GenBank/DDBJ databases">
        <title>Identification and distribution of gene clusters putatively required for synthesis of sphingolipid metabolism inhibitors in phylogenetically diverse species of the filamentous fungus Fusarium.</title>
        <authorList>
            <person name="Kim H.-S."/>
            <person name="Busman M."/>
            <person name="Brown D.W."/>
            <person name="Divon H."/>
            <person name="Uhlig S."/>
            <person name="Proctor R.H."/>
        </authorList>
    </citation>
    <scope>NUCLEOTIDE SEQUENCE [LARGE SCALE GENOMIC DNA]</scope>
    <source>
        <strain evidence="19 20">NRRL 20459</strain>
    </source>
</reference>
<dbReference type="InterPro" id="IPR001433">
    <property type="entry name" value="OxRdtase_FAD/NAD-bd"/>
</dbReference>
<name>A0A8H4LNP1_9HYPO</name>
<dbReference type="AlphaFoldDB" id="A0A8H4LNP1"/>
<feature type="binding site" evidence="15">
    <location>
        <position position="265"/>
    </location>
    <ligand>
        <name>FAD</name>
        <dbReference type="ChEBI" id="CHEBI:57692"/>
    </ligand>
</feature>
<evidence type="ECO:0000259" key="18">
    <source>
        <dbReference type="PROSITE" id="PS51384"/>
    </source>
</evidence>
<dbReference type="InterPro" id="IPR001709">
    <property type="entry name" value="Flavoprot_Pyr_Nucl_cyt_Rdtase"/>
</dbReference>
<evidence type="ECO:0000256" key="6">
    <source>
        <dbReference type="ARBA" id="ARBA00022692"/>
    </source>
</evidence>
<evidence type="ECO:0000256" key="13">
    <source>
        <dbReference type="ARBA" id="ARBA00023027"/>
    </source>
</evidence>
<dbReference type="PROSITE" id="PS51384">
    <property type="entry name" value="FAD_FR"/>
    <property type="match status" value="1"/>
</dbReference>
<evidence type="ECO:0000256" key="1">
    <source>
        <dbReference type="ARBA" id="ARBA00001974"/>
    </source>
</evidence>
<evidence type="ECO:0000256" key="10">
    <source>
        <dbReference type="ARBA" id="ARBA00022989"/>
    </source>
</evidence>
<dbReference type="InterPro" id="IPR001834">
    <property type="entry name" value="CBR-like"/>
</dbReference>
<keyword evidence="10" id="KW-1133">Transmembrane helix</keyword>
<accession>A0A8H4LNP1</accession>
<keyword evidence="6" id="KW-0812">Transmembrane</keyword>
<dbReference type="CDD" id="cd06183">
    <property type="entry name" value="cyt_b5_reduct_like"/>
    <property type="match status" value="1"/>
</dbReference>
<keyword evidence="13" id="KW-0520">NAD</keyword>
<dbReference type="InterPro" id="IPR017938">
    <property type="entry name" value="Riboflavin_synthase-like_b-brl"/>
</dbReference>
<evidence type="ECO:0000256" key="2">
    <source>
        <dbReference type="ARBA" id="ARBA00004572"/>
    </source>
</evidence>
<evidence type="ECO:0000256" key="3">
    <source>
        <dbReference type="ARBA" id="ARBA00006105"/>
    </source>
</evidence>
<keyword evidence="5 15" id="KW-0285">Flavoprotein</keyword>
<evidence type="ECO:0000313" key="19">
    <source>
        <dbReference type="EMBL" id="KAF4471538.1"/>
    </source>
</evidence>
<keyword evidence="12 16" id="KW-0408">Iron</keyword>
<feature type="binding site" evidence="15">
    <location>
        <position position="282"/>
    </location>
    <ligand>
        <name>FAD</name>
        <dbReference type="ChEBI" id="CHEBI:57692"/>
    </ligand>
</feature>
<keyword evidence="11" id="KW-0560">Oxidoreductase</keyword>
<dbReference type="Gene3D" id="2.40.30.10">
    <property type="entry name" value="Translation factors"/>
    <property type="match status" value="1"/>
</dbReference>
<dbReference type="GO" id="GO:0005741">
    <property type="term" value="C:mitochondrial outer membrane"/>
    <property type="evidence" value="ECO:0007669"/>
    <property type="project" value="UniProtKB-SubCell"/>
</dbReference>
<dbReference type="SUPFAM" id="SSF52343">
    <property type="entry name" value="Ferredoxin reductase-like, C-terminal NADP-linked domain"/>
    <property type="match status" value="1"/>
</dbReference>
<evidence type="ECO:0000256" key="5">
    <source>
        <dbReference type="ARBA" id="ARBA00022630"/>
    </source>
</evidence>
<keyword evidence="8" id="KW-1000">Mitochondrion outer membrane</keyword>
<dbReference type="InterPro" id="IPR008333">
    <property type="entry name" value="Cbr1-like_FAD-bd_dom"/>
</dbReference>
<evidence type="ECO:0000256" key="11">
    <source>
        <dbReference type="ARBA" id="ARBA00023002"/>
    </source>
</evidence>
<dbReference type="SUPFAM" id="SSF55856">
    <property type="entry name" value="Cytochrome b5-like heme/steroid binding domain"/>
    <property type="match status" value="1"/>
</dbReference>
<dbReference type="PRINTS" id="PR00371">
    <property type="entry name" value="FPNCR"/>
</dbReference>
<comment type="caution">
    <text evidence="19">The sequence shown here is derived from an EMBL/GenBank/DDBJ whole genome shotgun (WGS) entry which is preliminary data.</text>
</comment>
<evidence type="ECO:0000256" key="4">
    <source>
        <dbReference type="ARBA" id="ARBA00022617"/>
    </source>
</evidence>
<keyword evidence="7 16" id="KW-0479">Metal-binding</keyword>
<dbReference type="GO" id="GO:0005783">
    <property type="term" value="C:endoplasmic reticulum"/>
    <property type="evidence" value="ECO:0007669"/>
    <property type="project" value="TreeGrafter"/>
</dbReference>
<evidence type="ECO:0000313" key="20">
    <source>
        <dbReference type="Proteomes" id="UP000554235"/>
    </source>
</evidence>
<dbReference type="Pfam" id="PF00970">
    <property type="entry name" value="FAD_binding_6"/>
    <property type="match status" value="1"/>
</dbReference>
<organism evidence="19 20">
    <name type="scientific">Fusarium albosuccineum</name>
    <dbReference type="NCBI Taxonomy" id="1237068"/>
    <lineage>
        <taxon>Eukaryota</taxon>
        <taxon>Fungi</taxon>
        <taxon>Dikarya</taxon>
        <taxon>Ascomycota</taxon>
        <taxon>Pezizomycotina</taxon>
        <taxon>Sordariomycetes</taxon>
        <taxon>Hypocreomycetidae</taxon>
        <taxon>Hypocreales</taxon>
        <taxon>Nectriaceae</taxon>
        <taxon>Fusarium</taxon>
        <taxon>Fusarium decemcellulare species complex</taxon>
    </lineage>
</organism>
<dbReference type="InterPro" id="IPR001199">
    <property type="entry name" value="Cyt_B5-like_heme/steroid-bd"/>
</dbReference>
<dbReference type="PRINTS" id="PR00363">
    <property type="entry name" value="CYTOCHROMEB5"/>
</dbReference>
<evidence type="ECO:0000256" key="8">
    <source>
        <dbReference type="ARBA" id="ARBA00022787"/>
    </source>
</evidence>
<dbReference type="InterPro" id="IPR039261">
    <property type="entry name" value="FNR_nucleotide-bd"/>
</dbReference>
<feature type="binding site" evidence="15">
    <location>
        <position position="267"/>
    </location>
    <ligand>
        <name>FAD</name>
        <dbReference type="ChEBI" id="CHEBI:57692"/>
    </ligand>
</feature>
<dbReference type="EMBL" id="JAADYS010000194">
    <property type="protein sequence ID" value="KAF4471538.1"/>
    <property type="molecule type" value="Genomic_DNA"/>
</dbReference>
<dbReference type="InterPro" id="IPR017927">
    <property type="entry name" value="FAD-bd_FR_type"/>
</dbReference>
<comment type="similarity">
    <text evidence="16">Belongs to the cytochrome b5 family.</text>
</comment>
<keyword evidence="4 16" id="KW-0349">Heme</keyword>
<comment type="subcellular location">
    <subcellularLocation>
        <location evidence="2">Mitochondrion outer membrane</location>
        <topology evidence="2">Single-pass membrane protein</topology>
    </subcellularLocation>
</comment>
<dbReference type="Proteomes" id="UP000554235">
    <property type="component" value="Unassembled WGS sequence"/>
</dbReference>
<dbReference type="Gene3D" id="3.40.50.80">
    <property type="entry name" value="Nucleotide-binding domain of ferredoxin-NADP reductase (FNR) module"/>
    <property type="match status" value="1"/>
</dbReference>
<dbReference type="GO" id="GO:0046872">
    <property type="term" value="F:metal ion binding"/>
    <property type="evidence" value="ECO:0007669"/>
    <property type="project" value="UniProtKB-UniRule"/>
</dbReference>
<dbReference type="FunFam" id="3.40.50.80:FF:000019">
    <property type="entry name" value="NADH-cytochrome b5 reductase"/>
    <property type="match status" value="1"/>
</dbReference>
<evidence type="ECO:0000256" key="9">
    <source>
        <dbReference type="ARBA" id="ARBA00022827"/>
    </source>
</evidence>
<gene>
    <name evidence="19" type="ORF">FALBO_1554</name>
</gene>
<comment type="cofactor">
    <cofactor evidence="1 15">
        <name>FAD</name>
        <dbReference type="ChEBI" id="CHEBI:57692"/>
    </cofactor>
</comment>
<feature type="binding site" evidence="15">
    <location>
        <position position="284"/>
    </location>
    <ligand>
        <name>FAD</name>
        <dbReference type="ChEBI" id="CHEBI:57692"/>
    </ligand>
</feature>
<dbReference type="PROSITE" id="PS00191">
    <property type="entry name" value="CYTOCHROME_B5_1"/>
    <property type="match status" value="1"/>
</dbReference>
<evidence type="ECO:0000256" key="7">
    <source>
        <dbReference type="ARBA" id="ARBA00022723"/>
    </source>
</evidence>
<dbReference type="GO" id="GO:0016491">
    <property type="term" value="F:oxidoreductase activity"/>
    <property type="evidence" value="ECO:0007669"/>
    <property type="project" value="UniProtKB-KW"/>
</dbReference>
<evidence type="ECO:0000256" key="14">
    <source>
        <dbReference type="ARBA" id="ARBA00023136"/>
    </source>
</evidence>
<feature type="binding site" evidence="15">
    <location>
        <position position="334"/>
    </location>
    <ligand>
        <name>FAD</name>
        <dbReference type="ChEBI" id="CHEBI:57692"/>
    </ligand>
</feature>
<dbReference type="PRINTS" id="PR00406">
    <property type="entry name" value="CYTB5RDTASE"/>
</dbReference>
<dbReference type="Pfam" id="PF00175">
    <property type="entry name" value="NAD_binding_1"/>
    <property type="match status" value="1"/>
</dbReference>
<evidence type="ECO:0000256" key="16">
    <source>
        <dbReference type="RuleBase" id="RU362121"/>
    </source>
</evidence>
<evidence type="ECO:0000256" key="12">
    <source>
        <dbReference type="ARBA" id="ARBA00023004"/>
    </source>
</evidence>
<dbReference type="InterPro" id="IPR018506">
    <property type="entry name" value="Cyt_B5_heme-BS"/>
</dbReference>
<dbReference type="PROSITE" id="PS50255">
    <property type="entry name" value="CYTOCHROME_B5_2"/>
    <property type="match status" value="1"/>
</dbReference>
<dbReference type="Pfam" id="PF00173">
    <property type="entry name" value="Cyt-b5"/>
    <property type="match status" value="1"/>
</dbReference>
<dbReference type="SMART" id="SM01117">
    <property type="entry name" value="Cyt-b5"/>
    <property type="match status" value="1"/>
</dbReference>
<dbReference type="PANTHER" id="PTHR19370">
    <property type="entry name" value="NADH-CYTOCHROME B5 REDUCTASE"/>
    <property type="match status" value="1"/>
</dbReference>
<feature type="domain" description="Cytochrome b5 heme-binding" evidence="17">
    <location>
        <begin position="5"/>
        <end position="81"/>
    </location>
</feature>
<sequence>MASDGPEFTAKEVAAHNTSEDCWMTIQGQVYDVTKYIHDHPGGADILVEAAGKDATIDFDNAGHSEDAFEIMADYRVGKYKGAPARGAPKAVTLLTKAPLPTVSSGRSFTSTAVITTATISGAVALHHTYRLSPEILAVLPKLGKSDRSGLGFFEGFLLASALFTVASTVAIKKLSNFLHFEEGGFMSYAPHKKMPKVAKPNPLIQRGWLDASAYHALPLTEKELIAPNVYRFVFSLPTLTTVLGLPIGQHLAIKADIDGKSVNRSYTPVSNNSDLGTLELVIKCYPDGQLTGKYLANLQVGDEVLFRGPKGAMRYQRGLCKKIGMLAGGTGITPMFQIIRAICEDDRDLTQISLIYANRTEEDILLRQELETFARRYPQNFKLYYLLDKAPADWAYGTGFVTQDLMAEKFPAAGPDSKVMLCGPPGMVNAAKKSLANLGFEQPGAAAKMTDQIFCF</sequence>
<dbReference type="GO" id="GO:0020037">
    <property type="term" value="F:heme binding"/>
    <property type="evidence" value="ECO:0007669"/>
    <property type="project" value="UniProtKB-UniRule"/>
</dbReference>
<keyword evidence="20" id="KW-1185">Reference proteome</keyword>